<dbReference type="STRING" id="758803.SAMN05421803_106198"/>
<organism evidence="2 3">
    <name type="scientific">Nocardiopsis flavescens</name>
    <dbReference type="NCBI Taxonomy" id="758803"/>
    <lineage>
        <taxon>Bacteria</taxon>
        <taxon>Bacillati</taxon>
        <taxon>Actinomycetota</taxon>
        <taxon>Actinomycetes</taxon>
        <taxon>Streptosporangiales</taxon>
        <taxon>Nocardiopsidaceae</taxon>
        <taxon>Nocardiopsis</taxon>
    </lineage>
</organism>
<dbReference type="PANTHER" id="PTHR43346:SF1">
    <property type="entry name" value="QUERCETIN 2,3-DIOXYGENASE-RELATED"/>
    <property type="match status" value="1"/>
</dbReference>
<keyword evidence="2" id="KW-0413">Isomerase</keyword>
<proteinExistence type="predicted"/>
<dbReference type="PANTHER" id="PTHR43346">
    <property type="entry name" value="LIGAND BINDING DOMAIN PROTEIN, PUTATIVE (AFU_ORTHOLOGUE AFUA_6G14370)-RELATED"/>
    <property type="match status" value="1"/>
</dbReference>
<dbReference type="Proteomes" id="UP000184452">
    <property type="component" value="Unassembled WGS sequence"/>
</dbReference>
<dbReference type="OrthoDB" id="3231985at2"/>
<sequence>MEDRGPQPSVIEIEDLTLRNDHFRTALWTGGNLQVTVMSIEPGGDVGLEVHGDRDQFLRVEAGQARVEMGPTRDDLDFVHKAGDGSAVLVPAGTWHNIVNVGEVPLKLYSVYAPAEHPHGTVHRTPRDDPERGE</sequence>
<gene>
    <name evidence="2" type="ORF">SAMN05421803_106198</name>
</gene>
<dbReference type="Gene3D" id="2.60.120.10">
    <property type="entry name" value="Jelly Rolls"/>
    <property type="match status" value="1"/>
</dbReference>
<dbReference type="EMBL" id="FQZK01000006">
    <property type="protein sequence ID" value="SHJ48116.1"/>
    <property type="molecule type" value="Genomic_DNA"/>
</dbReference>
<evidence type="ECO:0000313" key="2">
    <source>
        <dbReference type="EMBL" id="SHJ48116.1"/>
    </source>
</evidence>
<dbReference type="SUPFAM" id="SSF51182">
    <property type="entry name" value="RmlC-like cupins"/>
    <property type="match status" value="1"/>
</dbReference>
<name>A0A1M6JN42_9ACTN</name>
<dbReference type="GO" id="GO:0016853">
    <property type="term" value="F:isomerase activity"/>
    <property type="evidence" value="ECO:0007669"/>
    <property type="project" value="UniProtKB-KW"/>
</dbReference>
<dbReference type="InterPro" id="IPR011051">
    <property type="entry name" value="RmlC_Cupin_sf"/>
</dbReference>
<reference evidence="2 3" key="1">
    <citation type="submission" date="2016-11" db="EMBL/GenBank/DDBJ databases">
        <authorList>
            <person name="Jaros S."/>
            <person name="Januszkiewicz K."/>
            <person name="Wedrychowicz H."/>
        </authorList>
    </citation>
    <scope>NUCLEOTIDE SEQUENCE [LARGE SCALE GENOMIC DNA]</scope>
    <source>
        <strain evidence="2 3">CGMCC 4.5723</strain>
    </source>
</reference>
<accession>A0A1M6JN42</accession>
<dbReference type="CDD" id="cd02223">
    <property type="entry name" value="cupin_Bh2720-like"/>
    <property type="match status" value="1"/>
</dbReference>
<keyword evidence="3" id="KW-1185">Reference proteome</keyword>
<feature type="domain" description="Cupin type-2" evidence="1">
    <location>
        <begin position="37"/>
        <end position="112"/>
    </location>
</feature>
<dbReference type="InterPro" id="IPR052538">
    <property type="entry name" value="Flavonoid_dioxygenase-like"/>
</dbReference>
<dbReference type="InterPro" id="IPR014710">
    <property type="entry name" value="RmlC-like_jellyroll"/>
</dbReference>
<dbReference type="InterPro" id="IPR013096">
    <property type="entry name" value="Cupin_2"/>
</dbReference>
<evidence type="ECO:0000313" key="3">
    <source>
        <dbReference type="Proteomes" id="UP000184452"/>
    </source>
</evidence>
<dbReference type="Pfam" id="PF07883">
    <property type="entry name" value="Cupin_2"/>
    <property type="match status" value="1"/>
</dbReference>
<protein>
    <submittedName>
        <fullName evidence="2">Mannose-6-phosphate isomerase, cupin superfamily</fullName>
    </submittedName>
</protein>
<evidence type="ECO:0000259" key="1">
    <source>
        <dbReference type="Pfam" id="PF07883"/>
    </source>
</evidence>
<dbReference type="AlphaFoldDB" id="A0A1M6JN42"/>